<dbReference type="AlphaFoldDB" id="A0A2I2L1F8"/>
<dbReference type="EMBL" id="FZMO01000547">
    <property type="protein sequence ID" value="SNQ51766.1"/>
    <property type="molecule type" value="Genomic_DNA"/>
</dbReference>
<feature type="transmembrane region" description="Helical" evidence="1">
    <location>
        <begin position="149"/>
        <end position="168"/>
    </location>
</feature>
<protein>
    <submittedName>
        <fullName evidence="3">Putative integral membrane protein transcription factor</fullName>
    </submittedName>
</protein>
<name>A0A2I2L1F8_9ACTN</name>
<dbReference type="RefSeq" id="WP_101835902.1">
    <property type="nucleotide sequence ID" value="NZ_FZMO01000547.1"/>
</dbReference>
<sequence length="344" mass="32953">MLIAALAAFACALCYGVGAVLQSVGAARTAPASAAGAGPGGSGGGGGVTEALSPSALARLAVQLPYLAGLGLDLLGWLLSLLAVRGLPLFAVQAILSGSVGVTAVLAVTTLGVRLPRREVVALAVLGAGMVLLALTARPGRAHPASSGVSWGIAAGVVVIVALIGPALRAGQGRAGTGIAGPGRAGPEAAGQAQAGRDRAGAALGLLSGLAFGGTALCARLIETRPWADVLTDPATWALLAYGGLGLALFAIALQRGAVTTAMAGQCAGETLLPALAGTLLLGDGARSGLAPLAGAGFLMAVIAAFTLITGGAGDVDTHLGAAAPGAGDAAMDNRGPDQAHSGR</sequence>
<keyword evidence="4" id="KW-1185">Reference proteome</keyword>
<reference evidence="3 4" key="1">
    <citation type="submission" date="2017-06" db="EMBL/GenBank/DDBJ databases">
        <authorList>
            <person name="Kim H.J."/>
            <person name="Triplett B.A."/>
        </authorList>
    </citation>
    <scope>NUCLEOTIDE SEQUENCE [LARGE SCALE GENOMIC DNA]</scope>
    <source>
        <strain evidence="3">FRACA_ARgP5</strain>
    </source>
</reference>
<gene>
    <name evidence="3" type="ORF">FRACA_80066</name>
</gene>
<dbReference type="Proteomes" id="UP000234331">
    <property type="component" value="Unassembled WGS sequence"/>
</dbReference>
<evidence type="ECO:0000313" key="3">
    <source>
        <dbReference type="EMBL" id="SNQ51766.1"/>
    </source>
</evidence>
<keyword evidence="1" id="KW-1133">Transmembrane helix</keyword>
<feature type="transmembrane region" description="Helical" evidence="1">
    <location>
        <begin position="202"/>
        <end position="222"/>
    </location>
</feature>
<feature type="transmembrane region" description="Helical" evidence="1">
    <location>
        <begin position="234"/>
        <end position="254"/>
    </location>
</feature>
<proteinExistence type="predicted"/>
<keyword evidence="2" id="KW-0732">Signal</keyword>
<evidence type="ECO:0000256" key="2">
    <source>
        <dbReference type="SAM" id="SignalP"/>
    </source>
</evidence>
<feature type="signal peptide" evidence="2">
    <location>
        <begin position="1"/>
        <end position="19"/>
    </location>
</feature>
<feature type="chain" id="PRO_5039142892" evidence="2">
    <location>
        <begin position="20"/>
        <end position="344"/>
    </location>
</feature>
<accession>A0A2I2L1F8</accession>
<keyword evidence="1" id="KW-0812">Transmembrane</keyword>
<evidence type="ECO:0000256" key="1">
    <source>
        <dbReference type="SAM" id="Phobius"/>
    </source>
</evidence>
<feature type="transmembrane region" description="Helical" evidence="1">
    <location>
        <begin position="290"/>
        <end position="309"/>
    </location>
</feature>
<keyword evidence="1" id="KW-0472">Membrane</keyword>
<feature type="transmembrane region" description="Helical" evidence="1">
    <location>
        <begin position="90"/>
        <end position="113"/>
    </location>
</feature>
<organism evidence="3 4">
    <name type="scientific">Frankia canadensis</name>
    <dbReference type="NCBI Taxonomy" id="1836972"/>
    <lineage>
        <taxon>Bacteria</taxon>
        <taxon>Bacillati</taxon>
        <taxon>Actinomycetota</taxon>
        <taxon>Actinomycetes</taxon>
        <taxon>Frankiales</taxon>
        <taxon>Frankiaceae</taxon>
        <taxon>Frankia</taxon>
    </lineage>
</organism>
<evidence type="ECO:0000313" key="4">
    <source>
        <dbReference type="Proteomes" id="UP000234331"/>
    </source>
</evidence>
<feature type="transmembrane region" description="Helical" evidence="1">
    <location>
        <begin position="120"/>
        <end position="137"/>
    </location>
</feature>